<feature type="binding site" evidence="18">
    <location>
        <position position="364"/>
    </location>
    <ligand>
        <name>acetyl-CoA</name>
        <dbReference type="ChEBI" id="CHEBI:57288"/>
    </ligand>
</feature>
<proteinExistence type="inferred from homology"/>
<feature type="binding site" evidence="18">
    <location>
        <position position="424"/>
    </location>
    <ligand>
        <name>acetyl-CoA</name>
        <dbReference type="ChEBI" id="CHEBI:57288"/>
    </ligand>
</feature>
<feature type="binding site" evidence="18">
    <location>
        <position position="407"/>
    </location>
    <ligand>
        <name>acetyl-CoA</name>
        <dbReference type="ChEBI" id="CHEBI:57288"/>
    </ligand>
</feature>
<comment type="similarity">
    <text evidence="3 18">In the N-terminal section; belongs to the N-acetylglucosamine-1-phosphate uridyltransferase family.</text>
</comment>
<comment type="pathway">
    <text evidence="18">Nucleotide-sugar biosynthesis; UDP-N-acetyl-alpha-D-glucosamine biosynthesis; N-acetyl-alpha-D-glucosamine 1-phosphate from alpha-D-glucosamine 6-phosphate (route II): step 2/2.</text>
</comment>
<comment type="pathway">
    <text evidence="18">Bacterial outer membrane biogenesis; LPS lipid A biosynthesis.</text>
</comment>
<keyword evidence="9 18" id="KW-0460">Magnesium</keyword>
<dbReference type="Proteomes" id="UP001595379">
    <property type="component" value="Unassembled WGS sequence"/>
</dbReference>
<evidence type="ECO:0000256" key="13">
    <source>
        <dbReference type="ARBA" id="ARBA00023315"/>
    </source>
</evidence>
<dbReference type="NCBIfam" id="NF010933">
    <property type="entry name" value="PRK14353.1"/>
    <property type="match status" value="1"/>
</dbReference>
<feature type="binding site" evidence="18">
    <location>
        <position position="141"/>
    </location>
    <ligand>
        <name>UDP-N-acetyl-alpha-D-glucosamine</name>
        <dbReference type="ChEBI" id="CHEBI:57705"/>
    </ligand>
</feature>
<dbReference type="InterPro" id="IPR001451">
    <property type="entry name" value="Hexapep"/>
</dbReference>
<evidence type="ECO:0000256" key="15">
    <source>
        <dbReference type="ARBA" id="ARBA00048247"/>
    </source>
</evidence>
<reference evidence="21" key="1">
    <citation type="journal article" date="2019" name="Int. J. Syst. Evol. Microbiol.">
        <title>The Global Catalogue of Microorganisms (GCM) 10K type strain sequencing project: providing services to taxonomists for standard genome sequencing and annotation.</title>
        <authorList>
            <consortium name="The Broad Institute Genomics Platform"/>
            <consortium name="The Broad Institute Genome Sequencing Center for Infectious Disease"/>
            <person name="Wu L."/>
            <person name="Ma J."/>
        </authorList>
    </citation>
    <scope>NUCLEOTIDE SEQUENCE [LARGE SCALE GENOMIC DNA]</scope>
    <source>
        <strain evidence="21">KCTC 52487</strain>
    </source>
</reference>
<feature type="binding site" evidence="18">
    <location>
        <position position="171"/>
    </location>
    <ligand>
        <name>UDP-N-acetyl-alpha-D-glucosamine</name>
        <dbReference type="ChEBI" id="CHEBI:57705"/>
    </ligand>
</feature>
<evidence type="ECO:0000256" key="8">
    <source>
        <dbReference type="ARBA" id="ARBA00022737"/>
    </source>
</evidence>
<feature type="binding site" evidence="18">
    <location>
        <position position="350"/>
    </location>
    <ligand>
        <name>UDP-N-acetyl-alpha-D-glucosamine</name>
        <dbReference type="ChEBI" id="CHEBI:57705"/>
    </ligand>
</feature>
<keyword evidence="8 18" id="KW-0677">Repeat</keyword>
<keyword evidence="10 18" id="KW-0133">Cell shape</keyword>
<dbReference type="Pfam" id="PF00132">
    <property type="entry name" value="Hexapep"/>
    <property type="match status" value="2"/>
</dbReference>
<dbReference type="CDD" id="cd03353">
    <property type="entry name" value="LbH_GlmU_C"/>
    <property type="match status" value="1"/>
</dbReference>
<gene>
    <name evidence="18 20" type="primary">glmU</name>
    <name evidence="20" type="ORF">ACFOOR_03295</name>
</gene>
<dbReference type="HAMAP" id="MF_01631">
    <property type="entry name" value="GlmU"/>
    <property type="match status" value="1"/>
</dbReference>
<dbReference type="Gene3D" id="3.90.550.10">
    <property type="entry name" value="Spore Coat Polysaccharide Biosynthesis Protein SpsA, Chain A"/>
    <property type="match status" value="1"/>
</dbReference>
<evidence type="ECO:0000313" key="20">
    <source>
        <dbReference type="EMBL" id="MFC2925124.1"/>
    </source>
</evidence>
<evidence type="ECO:0000256" key="7">
    <source>
        <dbReference type="ARBA" id="ARBA00022723"/>
    </source>
</evidence>
<dbReference type="InterPro" id="IPR050065">
    <property type="entry name" value="GlmU-like"/>
</dbReference>
<feature type="domain" description="MobA-like NTP transferase" evidence="19">
    <location>
        <begin position="7"/>
        <end position="143"/>
    </location>
</feature>
<evidence type="ECO:0000256" key="16">
    <source>
        <dbReference type="ARBA" id="ARBA00048493"/>
    </source>
</evidence>
<evidence type="ECO:0000256" key="6">
    <source>
        <dbReference type="ARBA" id="ARBA00022695"/>
    </source>
</evidence>
<feature type="active site" description="Proton acceptor" evidence="18">
    <location>
        <position position="347"/>
    </location>
</feature>
<organism evidence="20 21">
    <name type="scientific">Hyphobacterium vulgare</name>
    <dbReference type="NCBI Taxonomy" id="1736751"/>
    <lineage>
        <taxon>Bacteria</taxon>
        <taxon>Pseudomonadati</taxon>
        <taxon>Pseudomonadota</taxon>
        <taxon>Alphaproteobacteria</taxon>
        <taxon>Maricaulales</taxon>
        <taxon>Maricaulaceae</taxon>
        <taxon>Hyphobacterium</taxon>
    </lineage>
</organism>
<comment type="catalytic activity">
    <reaction evidence="16 18">
        <text>N-acetyl-alpha-D-glucosamine 1-phosphate + UTP + H(+) = UDP-N-acetyl-alpha-D-glucosamine + diphosphate</text>
        <dbReference type="Rhea" id="RHEA:13509"/>
        <dbReference type="ChEBI" id="CHEBI:15378"/>
        <dbReference type="ChEBI" id="CHEBI:33019"/>
        <dbReference type="ChEBI" id="CHEBI:46398"/>
        <dbReference type="ChEBI" id="CHEBI:57705"/>
        <dbReference type="ChEBI" id="CHEBI:57776"/>
        <dbReference type="EC" id="2.7.7.23"/>
    </reaction>
</comment>
<keyword evidence="7 18" id="KW-0479">Metal-binding</keyword>
<dbReference type="PANTHER" id="PTHR43584">
    <property type="entry name" value="NUCLEOTIDYL TRANSFERASE"/>
    <property type="match status" value="1"/>
</dbReference>
<feature type="binding site" evidence="18">
    <location>
        <position position="105"/>
    </location>
    <ligand>
        <name>Mg(2+)</name>
        <dbReference type="ChEBI" id="CHEBI:18420"/>
    </ligand>
</feature>
<feature type="binding site" evidence="18">
    <location>
        <position position="361"/>
    </location>
    <ligand>
        <name>UDP-N-acetyl-alpha-D-glucosamine</name>
        <dbReference type="ChEBI" id="CHEBI:57705"/>
    </ligand>
</feature>
<evidence type="ECO:0000256" key="1">
    <source>
        <dbReference type="ARBA" id="ARBA00004496"/>
    </source>
</evidence>
<comment type="cofactor">
    <cofactor evidence="18">
        <name>Mg(2+)</name>
        <dbReference type="ChEBI" id="CHEBI:18420"/>
    </cofactor>
    <text evidence="18">Binds 1 Mg(2+) ion per subunit.</text>
</comment>
<protein>
    <recommendedName>
        <fullName evidence="18">Bifunctional protein GlmU</fullName>
    </recommendedName>
    <domain>
        <recommendedName>
            <fullName evidence="18">UDP-N-acetylglucosamine pyrophosphorylase</fullName>
            <ecNumber evidence="18">2.7.7.23</ecNumber>
        </recommendedName>
        <alternativeName>
            <fullName evidence="18">N-acetylglucosamine-1-phosphate uridyltransferase</fullName>
        </alternativeName>
    </domain>
    <domain>
        <recommendedName>
            <fullName evidence="18">Glucosamine-1-phosphate N-acetyltransferase</fullName>
            <ecNumber evidence="18">2.3.1.157</ecNumber>
        </recommendedName>
    </domain>
</protein>
<comment type="caution">
    <text evidence="20">The sequence shown here is derived from an EMBL/GenBank/DDBJ whole genome shotgun (WGS) entry which is preliminary data.</text>
</comment>
<dbReference type="EC" id="2.7.7.23" evidence="18"/>
<dbReference type="InterPro" id="IPR029044">
    <property type="entry name" value="Nucleotide-diphossugar_trans"/>
</dbReference>
<feature type="binding site" evidence="18">
    <location>
        <position position="335"/>
    </location>
    <ligand>
        <name>UDP-N-acetyl-alpha-D-glucosamine</name>
        <dbReference type="ChEBI" id="CHEBI:57705"/>
    </ligand>
</feature>
<feature type="binding site" evidence="18">
    <location>
        <position position="317"/>
    </location>
    <ligand>
        <name>UDP-N-acetyl-alpha-D-glucosamine</name>
        <dbReference type="ChEBI" id="CHEBI:57705"/>
    </ligand>
</feature>
<dbReference type="EC" id="2.3.1.157" evidence="18"/>
<accession>A0ABV6ZUK5</accession>
<evidence type="ECO:0000256" key="2">
    <source>
        <dbReference type="ARBA" id="ARBA00007707"/>
    </source>
</evidence>
<keyword evidence="14 18" id="KW-0961">Cell wall biogenesis/degradation</keyword>
<dbReference type="NCBIfam" id="TIGR01173">
    <property type="entry name" value="glmU"/>
    <property type="match status" value="1"/>
</dbReference>
<feature type="region of interest" description="Pyrophosphorylase" evidence="18">
    <location>
        <begin position="1"/>
        <end position="230"/>
    </location>
</feature>
<evidence type="ECO:0000256" key="3">
    <source>
        <dbReference type="ARBA" id="ARBA00007947"/>
    </source>
</evidence>
<feature type="region of interest" description="Linker" evidence="18">
    <location>
        <begin position="231"/>
        <end position="251"/>
    </location>
</feature>
<evidence type="ECO:0000256" key="12">
    <source>
        <dbReference type="ARBA" id="ARBA00023268"/>
    </source>
</evidence>
<comment type="subunit">
    <text evidence="18">Homotrimer.</text>
</comment>
<keyword evidence="13 18" id="KW-0012">Acyltransferase</keyword>
<feature type="region of interest" description="N-acetyltransferase" evidence="18">
    <location>
        <begin position="252"/>
        <end position="448"/>
    </location>
</feature>
<sequence length="448" mass="46566">MPQPRAAVILAAGLGTRMKSDLPKCAHAVAGRPMVQWAIDLARQSGADRIVTVYGRKSPQIAALGEAAGTETALQDPPLGTGHAVRAAEQALKGFDGDMIVLYGDTPLITAATVSRVFEALEGGASVAVLGFEPDDPAAYGRLIVNAGGELEKIVEFKDASAEERAVRLCNSGVMAGNAALMFELLGEVTNDNANKEYYLTDVVGLARARGLKAVAVHGDEAEVLGVNSRADLADAEAAWQSRKRAEVMKEGATLIAPETVWFGFDTRIGRDVLIEPNVFFGPGVTVEDNAVIHGFSHLEGCRVRAGAQVGPFVRLRPAADIGPKAKVGNFVEVKKSTLGEGAKASHLSYIGDAEVGANANIGAGTITCNYDGFGKHRTVIGDGAFIGSNSSLVAPVTIGAGAYTGSGSVVTDDVPADALGLARAKQANKEGWAARFRAAMTKRKGEG</sequence>
<keyword evidence="4 18" id="KW-0963">Cytoplasm</keyword>
<feature type="binding site" evidence="18">
    <location>
        <position position="75"/>
    </location>
    <ligand>
        <name>UDP-N-acetyl-alpha-D-glucosamine</name>
        <dbReference type="ChEBI" id="CHEBI:57705"/>
    </ligand>
</feature>
<dbReference type="InterPro" id="IPR011004">
    <property type="entry name" value="Trimer_LpxA-like_sf"/>
</dbReference>
<comment type="pathway">
    <text evidence="18">Nucleotide-sugar biosynthesis; UDP-N-acetyl-alpha-D-glucosamine biosynthesis; UDP-N-acetyl-alpha-D-glucosamine from N-acetyl-alpha-D-glucosamine 1-phosphate: step 1/1.</text>
</comment>
<evidence type="ECO:0000256" key="17">
    <source>
        <dbReference type="ARBA" id="ARBA00049628"/>
    </source>
</evidence>
<evidence type="ECO:0000256" key="9">
    <source>
        <dbReference type="ARBA" id="ARBA00022842"/>
    </source>
</evidence>
<dbReference type="EMBL" id="JBHRSV010000001">
    <property type="protein sequence ID" value="MFC2925124.1"/>
    <property type="molecule type" value="Genomic_DNA"/>
</dbReference>
<comment type="subcellular location">
    <subcellularLocation>
        <location evidence="1 18">Cytoplasm</location>
    </subcellularLocation>
</comment>
<feature type="binding site" evidence="18">
    <location>
        <begin position="370"/>
        <end position="371"/>
    </location>
    <ligand>
        <name>acetyl-CoA</name>
        <dbReference type="ChEBI" id="CHEBI:57288"/>
    </ligand>
</feature>
<evidence type="ECO:0000256" key="10">
    <source>
        <dbReference type="ARBA" id="ARBA00022960"/>
    </source>
</evidence>
<keyword evidence="6 18" id="KW-0548">Nucleotidyltransferase</keyword>
<comment type="function">
    <text evidence="17 18">Catalyzes the last two sequential reactions in the de novo biosynthetic pathway for UDP-N-acetylglucosamine (UDP-GlcNAc). The C-terminal domain catalyzes the transfer of acetyl group from acetyl coenzyme A to glucosamine-1-phosphate (GlcN-1-P) to produce N-acetylglucosamine-1-phosphate (GlcNAc-1-P), which is converted into UDP-GlcNAc by the transfer of uridine 5-monophosphate (from uridine 5-triphosphate), a reaction catalyzed by the N-terminal domain.</text>
</comment>
<dbReference type="GO" id="GO:0003977">
    <property type="term" value="F:UDP-N-acetylglucosamine diphosphorylase activity"/>
    <property type="evidence" value="ECO:0007669"/>
    <property type="project" value="UniProtKB-EC"/>
</dbReference>
<evidence type="ECO:0000259" key="19">
    <source>
        <dbReference type="Pfam" id="PF12804"/>
    </source>
</evidence>
<evidence type="ECO:0000256" key="14">
    <source>
        <dbReference type="ARBA" id="ARBA00023316"/>
    </source>
</evidence>
<feature type="binding site" evidence="18">
    <location>
        <position position="389"/>
    </location>
    <ligand>
        <name>acetyl-CoA</name>
        <dbReference type="ChEBI" id="CHEBI:57288"/>
    </ligand>
</feature>
<dbReference type="RefSeq" id="WP_343164003.1">
    <property type="nucleotide sequence ID" value="NZ_JBHRSV010000001.1"/>
</dbReference>
<feature type="binding site" evidence="18">
    <location>
        <position position="228"/>
    </location>
    <ligand>
        <name>UDP-N-acetyl-alpha-D-glucosamine</name>
        <dbReference type="ChEBI" id="CHEBI:57705"/>
    </ligand>
</feature>
<feature type="binding site" evidence="18">
    <location>
        <begin position="103"/>
        <end position="105"/>
    </location>
    <ligand>
        <name>UDP-N-acetyl-alpha-D-glucosamine</name>
        <dbReference type="ChEBI" id="CHEBI:57705"/>
    </ligand>
</feature>
<evidence type="ECO:0000256" key="18">
    <source>
        <dbReference type="HAMAP-Rule" id="MF_01631"/>
    </source>
</evidence>
<comment type="catalytic activity">
    <reaction evidence="15 18">
        <text>alpha-D-glucosamine 1-phosphate + acetyl-CoA = N-acetyl-alpha-D-glucosamine 1-phosphate + CoA + H(+)</text>
        <dbReference type="Rhea" id="RHEA:13725"/>
        <dbReference type="ChEBI" id="CHEBI:15378"/>
        <dbReference type="ChEBI" id="CHEBI:57287"/>
        <dbReference type="ChEBI" id="CHEBI:57288"/>
        <dbReference type="ChEBI" id="CHEBI:57776"/>
        <dbReference type="ChEBI" id="CHEBI:58516"/>
        <dbReference type="EC" id="2.3.1.157"/>
    </reaction>
</comment>
<evidence type="ECO:0000256" key="5">
    <source>
        <dbReference type="ARBA" id="ARBA00022679"/>
    </source>
</evidence>
<keyword evidence="12 18" id="KW-0511">Multifunctional enzyme</keyword>
<feature type="binding site" evidence="18">
    <location>
        <position position="228"/>
    </location>
    <ligand>
        <name>Mg(2+)</name>
        <dbReference type="ChEBI" id="CHEBI:18420"/>
    </ligand>
</feature>
<keyword evidence="21" id="KW-1185">Reference proteome</keyword>
<keyword evidence="11 18" id="KW-0573">Peptidoglycan synthesis</keyword>
<dbReference type="SUPFAM" id="SSF51161">
    <property type="entry name" value="Trimeric LpxA-like enzymes"/>
    <property type="match status" value="1"/>
</dbReference>
<dbReference type="InterPro" id="IPR005882">
    <property type="entry name" value="Bifunctional_GlmU"/>
</dbReference>
<dbReference type="CDD" id="cd02540">
    <property type="entry name" value="GT2_GlmU_N_bac"/>
    <property type="match status" value="1"/>
</dbReference>
<evidence type="ECO:0000256" key="11">
    <source>
        <dbReference type="ARBA" id="ARBA00022984"/>
    </source>
</evidence>
<dbReference type="InterPro" id="IPR025877">
    <property type="entry name" value="MobA-like_NTP_Trfase"/>
</dbReference>
<dbReference type="InterPro" id="IPR038009">
    <property type="entry name" value="GlmU_C_LbH"/>
</dbReference>
<feature type="binding site" evidence="18">
    <location>
        <begin position="10"/>
        <end position="13"/>
    </location>
    <ligand>
        <name>UDP-N-acetyl-alpha-D-glucosamine</name>
        <dbReference type="ChEBI" id="CHEBI:57705"/>
    </ligand>
</feature>
<name>A0ABV6ZUK5_9PROT</name>
<feature type="binding site" evidence="18">
    <location>
        <begin position="80"/>
        <end position="81"/>
    </location>
    <ligand>
        <name>UDP-N-acetyl-alpha-D-glucosamine</name>
        <dbReference type="ChEBI" id="CHEBI:57705"/>
    </ligand>
</feature>
<keyword evidence="5 18" id="KW-0808">Transferase</keyword>
<comment type="similarity">
    <text evidence="2 18">In the C-terminal section; belongs to the transferase hexapeptide repeat family.</text>
</comment>
<dbReference type="SUPFAM" id="SSF53448">
    <property type="entry name" value="Nucleotide-diphospho-sugar transferases"/>
    <property type="match status" value="1"/>
</dbReference>
<dbReference type="Gene3D" id="2.160.10.10">
    <property type="entry name" value="Hexapeptide repeat proteins"/>
    <property type="match status" value="1"/>
</dbReference>
<dbReference type="PANTHER" id="PTHR43584:SF3">
    <property type="entry name" value="BIFUNCTIONAL PROTEIN GLMU"/>
    <property type="match status" value="1"/>
</dbReference>
<dbReference type="Pfam" id="PF12804">
    <property type="entry name" value="NTP_transf_3"/>
    <property type="match status" value="1"/>
</dbReference>
<feature type="binding site" evidence="18">
    <location>
        <position position="156"/>
    </location>
    <ligand>
        <name>UDP-N-acetyl-alpha-D-glucosamine</name>
        <dbReference type="ChEBI" id="CHEBI:57705"/>
    </ligand>
</feature>
<evidence type="ECO:0000256" key="4">
    <source>
        <dbReference type="ARBA" id="ARBA00022490"/>
    </source>
</evidence>
<evidence type="ECO:0000313" key="21">
    <source>
        <dbReference type="Proteomes" id="UP001595379"/>
    </source>
</evidence>
<feature type="binding site" evidence="18">
    <location>
        <position position="24"/>
    </location>
    <ligand>
        <name>UDP-N-acetyl-alpha-D-glucosamine</name>
        <dbReference type="ChEBI" id="CHEBI:57705"/>
    </ligand>
</feature>